<name>A0A8H5EZM9_9AGAR</name>
<dbReference type="EMBL" id="JAACJK010000184">
    <property type="protein sequence ID" value="KAF5318236.1"/>
    <property type="molecule type" value="Genomic_DNA"/>
</dbReference>
<protein>
    <recommendedName>
        <fullName evidence="1">ATP-dependent DNA helicase</fullName>
        <ecNumber evidence="1">5.6.2.3</ecNumber>
    </recommendedName>
</protein>
<keyword evidence="4" id="KW-1185">Reference proteome</keyword>
<dbReference type="GO" id="GO:0000723">
    <property type="term" value="P:telomere maintenance"/>
    <property type="evidence" value="ECO:0007669"/>
    <property type="project" value="InterPro"/>
</dbReference>
<dbReference type="PANTHER" id="PTHR47642">
    <property type="entry name" value="ATP-DEPENDENT DNA HELICASE"/>
    <property type="match status" value="1"/>
</dbReference>
<accession>A0A8H5EZM9</accession>
<keyword evidence="1" id="KW-0234">DNA repair</keyword>
<evidence type="ECO:0000313" key="4">
    <source>
        <dbReference type="Proteomes" id="UP000541558"/>
    </source>
</evidence>
<comment type="caution">
    <text evidence="3">The sequence shown here is derived from an EMBL/GenBank/DDBJ whole genome shotgun (WGS) entry which is preliminary data.</text>
</comment>
<dbReference type="InterPro" id="IPR027417">
    <property type="entry name" value="P-loop_NTPase"/>
</dbReference>
<dbReference type="Pfam" id="PF05970">
    <property type="entry name" value="PIF1"/>
    <property type="match status" value="1"/>
</dbReference>
<organism evidence="3 4">
    <name type="scientific">Ephemerocybe angulata</name>
    <dbReference type="NCBI Taxonomy" id="980116"/>
    <lineage>
        <taxon>Eukaryota</taxon>
        <taxon>Fungi</taxon>
        <taxon>Dikarya</taxon>
        <taxon>Basidiomycota</taxon>
        <taxon>Agaricomycotina</taxon>
        <taxon>Agaricomycetes</taxon>
        <taxon>Agaricomycetidae</taxon>
        <taxon>Agaricales</taxon>
        <taxon>Agaricineae</taxon>
        <taxon>Psathyrellaceae</taxon>
        <taxon>Ephemerocybe</taxon>
    </lineage>
</organism>
<reference evidence="3 4" key="1">
    <citation type="journal article" date="2020" name="ISME J.">
        <title>Uncovering the hidden diversity of litter-decomposition mechanisms in mushroom-forming fungi.</title>
        <authorList>
            <person name="Floudas D."/>
            <person name="Bentzer J."/>
            <person name="Ahren D."/>
            <person name="Johansson T."/>
            <person name="Persson P."/>
            <person name="Tunlid A."/>
        </authorList>
    </citation>
    <scope>NUCLEOTIDE SEQUENCE [LARGE SCALE GENOMIC DNA]</scope>
    <source>
        <strain evidence="3 4">CBS 175.51</strain>
    </source>
</reference>
<dbReference type="GO" id="GO:0006310">
    <property type="term" value="P:DNA recombination"/>
    <property type="evidence" value="ECO:0007669"/>
    <property type="project" value="UniProtKB-KW"/>
</dbReference>
<dbReference type="Gene3D" id="3.40.50.300">
    <property type="entry name" value="P-loop containing nucleotide triphosphate hydrolases"/>
    <property type="match status" value="1"/>
</dbReference>
<evidence type="ECO:0000259" key="2">
    <source>
        <dbReference type="Pfam" id="PF05970"/>
    </source>
</evidence>
<dbReference type="PANTHER" id="PTHR47642:SF5">
    <property type="entry name" value="ATP-DEPENDENT DNA HELICASE"/>
    <property type="match status" value="1"/>
</dbReference>
<keyword evidence="1" id="KW-0547">Nucleotide-binding</keyword>
<sequence>MLRARDDYHAQLKLQVAAQYDKDADLDTEDEEEECPDDADVADVLDAVLLEESGIAGWTVDSVSSQTRSTEDSFAPDRMMGPNKWKSVVSAARKEVLDSRLVNAKGHILAHDDDAQLTEAVTKYSLNEEQRRAFSIVARHSISVSPAPLLMYIGGMGGTGKTRVIDSLRYWFTIRSEANRMAVTAPTGAAASVVRGSTYHSYLGVATGDRQENVVPLTRMSTALRAVLPNDAGIHISRQQVPVLLNFAMTDYASQGKTREVNVVDLLRSRNHQAMYTALSRGTSAASTIILRDFKESKLTGGISGYLRQEYRVIDTLDEITKGRFEGTLPPAVVQRLRASTILSYKAWQRMQAATKADIASRKRKAGDLSGVRNTIFALQLWAPPAIFAPSRWKTKEKRKQPSNSSWYRSVDCSGPLMFSDGDVLAISSRFDTAHQEGLFSTVKGCVVGARCTQAHLVSIAVHPGYEAAPRSIDLYVEQYLYPPTYAAPAAPRNLEHAGSCIRRYPHGAPRLQRNNWAIFTATKAGRGPIDLPVNDLYESYKCEDGVRTVWGNIVVVKTDRMGEVCDMVEKDIGVAELLIYSLFEDDNKYNHPLVVNPLVSPKPKSYWGWQAW</sequence>
<dbReference type="EC" id="5.6.2.3" evidence="1"/>
<dbReference type="SUPFAM" id="SSF52540">
    <property type="entry name" value="P-loop containing nucleoside triphosphate hydrolases"/>
    <property type="match status" value="1"/>
</dbReference>
<dbReference type="GO" id="GO:0016787">
    <property type="term" value="F:hydrolase activity"/>
    <property type="evidence" value="ECO:0007669"/>
    <property type="project" value="UniProtKB-KW"/>
</dbReference>
<keyword evidence="1" id="KW-0227">DNA damage</keyword>
<dbReference type="GO" id="GO:0005524">
    <property type="term" value="F:ATP binding"/>
    <property type="evidence" value="ECO:0007669"/>
    <property type="project" value="UniProtKB-KW"/>
</dbReference>
<keyword evidence="1" id="KW-0378">Hydrolase</keyword>
<dbReference type="AlphaFoldDB" id="A0A8H5EZM9"/>
<dbReference type="Proteomes" id="UP000541558">
    <property type="component" value="Unassembled WGS sequence"/>
</dbReference>
<dbReference type="InterPro" id="IPR010285">
    <property type="entry name" value="DNA_helicase_pif1-like_DEAD"/>
</dbReference>
<keyword evidence="1" id="KW-0347">Helicase</keyword>
<gene>
    <name evidence="3" type="ORF">D9611_014753</name>
</gene>
<dbReference type="GO" id="GO:0043139">
    <property type="term" value="F:5'-3' DNA helicase activity"/>
    <property type="evidence" value="ECO:0007669"/>
    <property type="project" value="UniProtKB-EC"/>
</dbReference>
<comment type="cofactor">
    <cofactor evidence="1">
        <name>Mg(2+)</name>
        <dbReference type="ChEBI" id="CHEBI:18420"/>
    </cofactor>
</comment>
<evidence type="ECO:0000256" key="1">
    <source>
        <dbReference type="RuleBase" id="RU363044"/>
    </source>
</evidence>
<feature type="domain" description="DNA helicase Pif1-like DEAD-box helicase" evidence="2">
    <location>
        <begin position="126"/>
        <end position="224"/>
    </location>
</feature>
<comment type="catalytic activity">
    <reaction evidence="1">
        <text>ATP + H2O = ADP + phosphate + H(+)</text>
        <dbReference type="Rhea" id="RHEA:13065"/>
        <dbReference type="ChEBI" id="CHEBI:15377"/>
        <dbReference type="ChEBI" id="CHEBI:15378"/>
        <dbReference type="ChEBI" id="CHEBI:30616"/>
        <dbReference type="ChEBI" id="CHEBI:43474"/>
        <dbReference type="ChEBI" id="CHEBI:456216"/>
        <dbReference type="EC" id="5.6.2.3"/>
    </reaction>
</comment>
<proteinExistence type="inferred from homology"/>
<dbReference type="InterPro" id="IPR051055">
    <property type="entry name" value="PIF1_helicase"/>
</dbReference>
<keyword evidence="1" id="KW-0233">DNA recombination</keyword>
<keyword evidence="1" id="KW-0067">ATP-binding</keyword>
<comment type="similarity">
    <text evidence="1">Belongs to the helicase family.</text>
</comment>
<dbReference type="OrthoDB" id="3247165at2759"/>
<evidence type="ECO:0000313" key="3">
    <source>
        <dbReference type="EMBL" id="KAF5318236.1"/>
    </source>
</evidence>
<dbReference type="GO" id="GO:0006281">
    <property type="term" value="P:DNA repair"/>
    <property type="evidence" value="ECO:0007669"/>
    <property type="project" value="UniProtKB-KW"/>
</dbReference>